<evidence type="ECO:0000313" key="9">
    <source>
        <dbReference type="EMBL" id="CAB4530877.1"/>
    </source>
</evidence>
<feature type="transmembrane region" description="Helical" evidence="7">
    <location>
        <begin position="92"/>
        <end position="110"/>
    </location>
</feature>
<keyword evidence="3 7" id="KW-0812">Transmembrane</keyword>
<evidence type="ECO:0000256" key="4">
    <source>
        <dbReference type="ARBA" id="ARBA00022801"/>
    </source>
</evidence>
<comment type="subcellular location">
    <subcellularLocation>
        <location evidence="1">Membrane</location>
        <topology evidence="1">Multi-pass membrane protein</topology>
    </subcellularLocation>
</comment>
<accession>A0A6J6AWX9</accession>
<keyword evidence="6 7" id="KW-0472">Membrane</keyword>
<dbReference type="PANTHER" id="PTHR43731:SF14">
    <property type="entry name" value="PRESENILIN-ASSOCIATED RHOMBOID-LIKE PROTEIN, MITOCHONDRIAL"/>
    <property type="match status" value="1"/>
</dbReference>
<dbReference type="InterPro" id="IPR035952">
    <property type="entry name" value="Rhomboid-like_sf"/>
</dbReference>
<evidence type="ECO:0000259" key="8">
    <source>
        <dbReference type="Pfam" id="PF01694"/>
    </source>
</evidence>
<organism evidence="9">
    <name type="scientific">freshwater metagenome</name>
    <dbReference type="NCBI Taxonomy" id="449393"/>
    <lineage>
        <taxon>unclassified sequences</taxon>
        <taxon>metagenomes</taxon>
        <taxon>ecological metagenomes</taxon>
    </lineage>
</organism>
<proteinExistence type="inferred from homology"/>
<dbReference type="InterPro" id="IPR022764">
    <property type="entry name" value="Peptidase_S54_rhomboid_dom"/>
</dbReference>
<protein>
    <submittedName>
        <fullName evidence="9">Unannotated protein</fullName>
    </submittedName>
</protein>
<name>A0A6J6AWX9_9ZZZZ</name>
<dbReference type="SMART" id="SM01160">
    <property type="entry name" value="DUF1751"/>
    <property type="match status" value="1"/>
</dbReference>
<evidence type="ECO:0000256" key="6">
    <source>
        <dbReference type="ARBA" id="ARBA00023136"/>
    </source>
</evidence>
<reference evidence="9" key="1">
    <citation type="submission" date="2020-05" db="EMBL/GenBank/DDBJ databases">
        <authorList>
            <person name="Chiriac C."/>
            <person name="Salcher M."/>
            <person name="Ghai R."/>
            <person name="Kavagutti S V."/>
        </authorList>
    </citation>
    <scope>NUCLEOTIDE SEQUENCE</scope>
</reference>
<feature type="domain" description="Peptidase S54 rhomboid" evidence="8">
    <location>
        <begin position="52"/>
        <end position="182"/>
    </location>
</feature>
<feature type="transmembrane region" description="Helical" evidence="7">
    <location>
        <begin position="12"/>
        <end position="34"/>
    </location>
</feature>
<gene>
    <name evidence="9" type="ORF">UFOPK1413_00061</name>
</gene>
<dbReference type="AlphaFoldDB" id="A0A6J6AWX9"/>
<sequence>MTSQLWSSVRRSGTPATFALLGVIALGYVAQFVFGESLVYSFGFYPPLMWAEPWRLITAAFIHSGIVHVMFNGYSLWVLGNLIERVIGSARFLLIFTASVITGCLAVTLLSPDSLTAGASAGIFGLFSALFVINRGFGGNNVSLLAIIGLNLAIGFIVPGIAWEAHVGGLIGGLVTTFLLRRARR</sequence>
<dbReference type="GO" id="GO:0016020">
    <property type="term" value="C:membrane"/>
    <property type="evidence" value="ECO:0007669"/>
    <property type="project" value="UniProtKB-SubCell"/>
</dbReference>
<dbReference type="GO" id="GO:0004252">
    <property type="term" value="F:serine-type endopeptidase activity"/>
    <property type="evidence" value="ECO:0007669"/>
    <property type="project" value="InterPro"/>
</dbReference>
<dbReference type="SUPFAM" id="SSF144091">
    <property type="entry name" value="Rhomboid-like"/>
    <property type="match status" value="1"/>
</dbReference>
<keyword evidence="4" id="KW-0378">Hydrolase</keyword>
<evidence type="ECO:0000256" key="5">
    <source>
        <dbReference type="ARBA" id="ARBA00022989"/>
    </source>
</evidence>
<dbReference type="InterPro" id="IPR050925">
    <property type="entry name" value="Rhomboid_protease_S54"/>
</dbReference>
<keyword evidence="5 7" id="KW-1133">Transmembrane helix</keyword>
<evidence type="ECO:0000256" key="7">
    <source>
        <dbReference type="SAM" id="Phobius"/>
    </source>
</evidence>
<comment type="similarity">
    <text evidence="2">Belongs to the peptidase S54 family.</text>
</comment>
<dbReference type="Pfam" id="PF01694">
    <property type="entry name" value="Rhomboid"/>
    <property type="match status" value="1"/>
</dbReference>
<dbReference type="EMBL" id="CAEZSG010000005">
    <property type="protein sequence ID" value="CAB4530877.1"/>
    <property type="molecule type" value="Genomic_DNA"/>
</dbReference>
<evidence type="ECO:0000256" key="1">
    <source>
        <dbReference type="ARBA" id="ARBA00004141"/>
    </source>
</evidence>
<evidence type="ECO:0000256" key="3">
    <source>
        <dbReference type="ARBA" id="ARBA00022692"/>
    </source>
</evidence>
<dbReference type="Gene3D" id="1.20.1540.10">
    <property type="entry name" value="Rhomboid-like"/>
    <property type="match status" value="1"/>
</dbReference>
<feature type="transmembrane region" description="Helical" evidence="7">
    <location>
        <begin position="116"/>
        <end position="133"/>
    </location>
</feature>
<evidence type="ECO:0000256" key="2">
    <source>
        <dbReference type="ARBA" id="ARBA00009045"/>
    </source>
</evidence>
<dbReference type="PANTHER" id="PTHR43731">
    <property type="entry name" value="RHOMBOID PROTEASE"/>
    <property type="match status" value="1"/>
</dbReference>
<feature type="transmembrane region" description="Helical" evidence="7">
    <location>
        <begin position="142"/>
        <end position="161"/>
    </location>
</feature>
<feature type="transmembrane region" description="Helical" evidence="7">
    <location>
        <begin position="54"/>
        <end position="80"/>
    </location>
</feature>